<dbReference type="PROSITE" id="PS50931">
    <property type="entry name" value="HTH_LYSR"/>
    <property type="match status" value="1"/>
</dbReference>
<dbReference type="Gene3D" id="3.40.190.10">
    <property type="entry name" value="Periplasmic binding protein-like II"/>
    <property type="match status" value="2"/>
</dbReference>
<keyword evidence="7" id="KW-1185">Reference proteome</keyword>
<dbReference type="SUPFAM" id="SSF53850">
    <property type="entry name" value="Periplasmic binding protein-like II"/>
    <property type="match status" value="1"/>
</dbReference>
<dbReference type="Pfam" id="PF00126">
    <property type="entry name" value="HTH_1"/>
    <property type="match status" value="1"/>
</dbReference>
<organism evidence="6 7">
    <name type="scientific">Actinophytocola glycyrrhizae</name>
    <dbReference type="NCBI Taxonomy" id="2044873"/>
    <lineage>
        <taxon>Bacteria</taxon>
        <taxon>Bacillati</taxon>
        <taxon>Actinomycetota</taxon>
        <taxon>Actinomycetes</taxon>
        <taxon>Pseudonocardiales</taxon>
        <taxon>Pseudonocardiaceae</taxon>
    </lineage>
</organism>
<dbReference type="PRINTS" id="PR00039">
    <property type="entry name" value="HTHLYSR"/>
</dbReference>
<name>A0ABV9S259_9PSEU</name>
<keyword evidence="3" id="KW-0238">DNA-binding</keyword>
<dbReference type="InterPro" id="IPR005119">
    <property type="entry name" value="LysR_subst-bd"/>
</dbReference>
<evidence type="ECO:0000313" key="7">
    <source>
        <dbReference type="Proteomes" id="UP001595859"/>
    </source>
</evidence>
<dbReference type="Gene3D" id="1.10.10.10">
    <property type="entry name" value="Winged helix-like DNA-binding domain superfamily/Winged helix DNA-binding domain"/>
    <property type="match status" value="1"/>
</dbReference>
<gene>
    <name evidence="6" type="ORF">ACFPCV_19545</name>
</gene>
<evidence type="ECO:0000256" key="4">
    <source>
        <dbReference type="ARBA" id="ARBA00023163"/>
    </source>
</evidence>
<dbReference type="PANTHER" id="PTHR30346:SF0">
    <property type="entry name" value="HCA OPERON TRANSCRIPTIONAL ACTIVATOR HCAR"/>
    <property type="match status" value="1"/>
</dbReference>
<dbReference type="InterPro" id="IPR000847">
    <property type="entry name" value="LysR_HTH_N"/>
</dbReference>
<dbReference type="EMBL" id="JBHSIS010000008">
    <property type="protein sequence ID" value="MFC4855710.1"/>
    <property type="molecule type" value="Genomic_DNA"/>
</dbReference>
<evidence type="ECO:0000256" key="2">
    <source>
        <dbReference type="ARBA" id="ARBA00023015"/>
    </source>
</evidence>
<evidence type="ECO:0000256" key="3">
    <source>
        <dbReference type="ARBA" id="ARBA00023125"/>
    </source>
</evidence>
<accession>A0ABV9S259</accession>
<evidence type="ECO:0000259" key="5">
    <source>
        <dbReference type="PROSITE" id="PS50931"/>
    </source>
</evidence>
<dbReference type="Proteomes" id="UP001595859">
    <property type="component" value="Unassembled WGS sequence"/>
</dbReference>
<dbReference type="SUPFAM" id="SSF46785">
    <property type="entry name" value="Winged helix' DNA-binding domain"/>
    <property type="match status" value="1"/>
</dbReference>
<dbReference type="PANTHER" id="PTHR30346">
    <property type="entry name" value="TRANSCRIPTIONAL DUAL REGULATOR HCAR-RELATED"/>
    <property type="match status" value="1"/>
</dbReference>
<dbReference type="InterPro" id="IPR036390">
    <property type="entry name" value="WH_DNA-bd_sf"/>
</dbReference>
<dbReference type="RefSeq" id="WP_378057666.1">
    <property type="nucleotide sequence ID" value="NZ_JBHSIS010000008.1"/>
</dbReference>
<comment type="caution">
    <text evidence="6">The sequence shown here is derived from an EMBL/GenBank/DDBJ whole genome shotgun (WGS) entry which is preliminary data.</text>
</comment>
<dbReference type="InterPro" id="IPR036388">
    <property type="entry name" value="WH-like_DNA-bd_sf"/>
</dbReference>
<dbReference type="Pfam" id="PF03466">
    <property type="entry name" value="LysR_substrate"/>
    <property type="match status" value="1"/>
</dbReference>
<comment type="similarity">
    <text evidence="1">Belongs to the LysR transcriptional regulatory family.</text>
</comment>
<dbReference type="CDD" id="cd08414">
    <property type="entry name" value="PBP2_LTTR_aromatics_like"/>
    <property type="match status" value="1"/>
</dbReference>
<evidence type="ECO:0000256" key="1">
    <source>
        <dbReference type="ARBA" id="ARBA00009437"/>
    </source>
</evidence>
<protein>
    <submittedName>
        <fullName evidence="6">LysR substrate-binding domain-containing protein</fullName>
    </submittedName>
</protein>
<feature type="domain" description="HTH lysR-type" evidence="5">
    <location>
        <begin position="4"/>
        <end position="61"/>
    </location>
</feature>
<evidence type="ECO:0000313" key="6">
    <source>
        <dbReference type="EMBL" id="MFC4855710.1"/>
    </source>
</evidence>
<keyword evidence="4" id="KW-0804">Transcription</keyword>
<sequence length="286" mass="30584">MNDLEIRELRYFRAVAEELNFSRAAQRLGIAQPPLSRAIGALERKLAVRLFTRDTRRVALTEAGETLLAEAVPILDAVTAAALRTRRANGPVVVTAKPGVASVLLKEVVADCPGPVEVLVSGYGEQAALVRTGRADAALMGSPHVWPDLEAEPLVTEPRVAALPAGHPLAAARSLVVADLAGHPMPRWSRELPAEREYWTGQSSPVSGPEVADSSQLLEVVALGQAVALVPTSLADSYRRADLVYRPVTDASPYTLSVVWAAGRRDRELAAFVRTAVEVAARRQAA</sequence>
<reference evidence="7" key="1">
    <citation type="journal article" date="2019" name="Int. J. Syst. Evol. Microbiol.">
        <title>The Global Catalogue of Microorganisms (GCM) 10K type strain sequencing project: providing services to taxonomists for standard genome sequencing and annotation.</title>
        <authorList>
            <consortium name="The Broad Institute Genomics Platform"/>
            <consortium name="The Broad Institute Genome Sequencing Center for Infectious Disease"/>
            <person name="Wu L."/>
            <person name="Ma J."/>
        </authorList>
    </citation>
    <scope>NUCLEOTIDE SEQUENCE [LARGE SCALE GENOMIC DNA]</scope>
    <source>
        <strain evidence="7">ZS-22-S1</strain>
    </source>
</reference>
<proteinExistence type="inferred from homology"/>
<keyword evidence="2" id="KW-0805">Transcription regulation</keyword>